<dbReference type="InterPro" id="IPR025995">
    <property type="entry name" value="Tudor-knot"/>
</dbReference>
<feature type="compositionally biased region" description="Acidic residues" evidence="6">
    <location>
        <begin position="869"/>
        <end position="881"/>
    </location>
</feature>
<dbReference type="PROSITE" id="PS51011">
    <property type="entry name" value="ARID"/>
    <property type="match status" value="1"/>
</dbReference>
<dbReference type="Pfam" id="PF08169">
    <property type="entry name" value="RBB1NT"/>
    <property type="match status" value="1"/>
</dbReference>
<proteinExistence type="predicted"/>
<keyword evidence="1" id="KW-0156">Chromatin regulator</keyword>
<dbReference type="SUPFAM" id="SSF54160">
    <property type="entry name" value="Chromo domain-like"/>
    <property type="match status" value="1"/>
</dbReference>
<keyword evidence="3" id="KW-0238">DNA-binding</keyword>
<evidence type="ECO:0000259" key="7">
    <source>
        <dbReference type="PROSITE" id="PS51011"/>
    </source>
</evidence>
<dbReference type="CDD" id="cd20390">
    <property type="entry name" value="Tudor_ARID4_rpt2"/>
    <property type="match status" value="1"/>
</dbReference>
<dbReference type="InterPro" id="IPR051232">
    <property type="entry name" value="ARID/SWI1_ChromRemod"/>
</dbReference>
<feature type="compositionally biased region" description="Acidic residues" evidence="6">
    <location>
        <begin position="152"/>
        <end position="174"/>
    </location>
</feature>
<dbReference type="InterPro" id="IPR016197">
    <property type="entry name" value="Chromo-like_dom_sf"/>
</dbReference>
<feature type="region of interest" description="Disordered" evidence="6">
    <location>
        <begin position="639"/>
        <end position="660"/>
    </location>
</feature>
<dbReference type="Gene3D" id="2.30.30.140">
    <property type="match status" value="3"/>
</dbReference>
<dbReference type="CDD" id="cd20389">
    <property type="entry name" value="Tudor_ARID4_rpt1"/>
    <property type="match status" value="1"/>
</dbReference>
<feature type="compositionally biased region" description="Polar residues" evidence="6">
    <location>
        <begin position="1065"/>
        <end position="1080"/>
    </location>
</feature>
<feature type="compositionally biased region" description="Basic and acidic residues" evidence="6">
    <location>
        <begin position="540"/>
        <end position="556"/>
    </location>
</feature>
<evidence type="ECO:0000256" key="1">
    <source>
        <dbReference type="ARBA" id="ARBA00022853"/>
    </source>
</evidence>
<gene>
    <name evidence="8" type="ORF">BOX15_Mlig005342g1</name>
</gene>
<keyword evidence="4" id="KW-0804">Transcription</keyword>
<organism evidence="8 9">
    <name type="scientific">Macrostomum lignano</name>
    <dbReference type="NCBI Taxonomy" id="282301"/>
    <lineage>
        <taxon>Eukaryota</taxon>
        <taxon>Metazoa</taxon>
        <taxon>Spiralia</taxon>
        <taxon>Lophotrochozoa</taxon>
        <taxon>Platyhelminthes</taxon>
        <taxon>Rhabditophora</taxon>
        <taxon>Macrostomorpha</taxon>
        <taxon>Macrostomida</taxon>
        <taxon>Macrostomidae</taxon>
        <taxon>Macrostomum</taxon>
    </lineage>
</organism>
<dbReference type="GO" id="GO:0005634">
    <property type="term" value="C:nucleus"/>
    <property type="evidence" value="ECO:0007669"/>
    <property type="project" value="TreeGrafter"/>
</dbReference>
<feature type="compositionally biased region" description="Polar residues" evidence="6">
    <location>
        <begin position="793"/>
        <end position="809"/>
    </location>
</feature>
<feature type="compositionally biased region" description="Acidic residues" evidence="6">
    <location>
        <begin position="1013"/>
        <end position="1027"/>
    </location>
</feature>
<accession>A0A267FQU7</accession>
<feature type="compositionally biased region" description="Low complexity" evidence="6">
    <location>
        <begin position="1028"/>
        <end position="1056"/>
    </location>
</feature>
<evidence type="ECO:0000256" key="2">
    <source>
        <dbReference type="ARBA" id="ARBA00023015"/>
    </source>
</evidence>
<feature type="domain" description="ARID" evidence="7">
    <location>
        <begin position="355"/>
        <end position="445"/>
    </location>
</feature>
<reference evidence="8 9" key="1">
    <citation type="submission" date="2017-06" db="EMBL/GenBank/DDBJ databases">
        <title>A platform for efficient transgenesis in Macrostomum lignano, a flatworm model organism for stem cell research.</title>
        <authorList>
            <person name="Berezikov E."/>
        </authorList>
    </citation>
    <scope>NUCLEOTIDE SEQUENCE [LARGE SCALE GENOMIC DNA]</scope>
    <source>
        <strain evidence="8">DV1</strain>
        <tissue evidence="8">Whole organism</tissue>
    </source>
</reference>
<dbReference type="GO" id="GO:0006325">
    <property type="term" value="P:chromatin organization"/>
    <property type="evidence" value="ECO:0007669"/>
    <property type="project" value="UniProtKB-KW"/>
</dbReference>
<protein>
    <recommendedName>
        <fullName evidence="7">ARID domain-containing protein</fullName>
    </recommendedName>
</protein>
<feature type="region of interest" description="Disordered" evidence="6">
    <location>
        <begin position="728"/>
        <end position="817"/>
    </location>
</feature>
<dbReference type="SMART" id="SM00501">
    <property type="entry name" value="BRIGHT"/>
    <property type="match status" value="1"/>
</dbReference>
<sequence>DEVPYLVVGTEVSAKYRGAFCEAKVKRIDEKKVQCKVYMKSTLTSSVVSLDQIVAGSVRVGGSVTVRLKESNEPASAEVQKVLDQSTYTVVFNDGDQRTLKRTQLVLKGARHFQEDESLDRLPLTHPEHFGTPVGAKLSAKKRRRRGRRNDDDGEEEEDDDDDDDDEEDDDNDGETSSSVDAAKNGQASPPRTRKSAVGSSSTTSSAAAAAAVAAAAAAAATPTNRVGRPPSLIDKLIGRVMIAQQGEQRRPCPVLVCLPSANPDLPASRKSLLVRSFRDNKFSLAVKKDLKPFTRERAIKSDDKALKAAFEKALQWLETRELPYNWSRSDLIGEESDSSGEESEASSVDDPIEQEAQDHWIAQLYGFMDDRSTPIGKTPAIGNKDLNLFRLYHLVKRFGGYNRVTSQLKWRIVHSKLGLPATSSTTKLKSAYQRYLLPFEEFDKKLGSSFTTGIGGGLRGRSSMSASASGSAAASAGASAGSASGAGAASSGMASQHLAGAPGSSSGSSGRNFLSAREKRQSGLTPVKRPRVQAAAAKANKEAKAAKEAGKDKDAASVSAESNSTVASSSTAAATATANPAAADCASSTSTATAAGLLDDQAPPSLSRSSSVFERVEAPSNASDVAAAANAANKLADAVESKDNDDEGNSSAGSGAGDAYQVDDKVRVRYGEPGRYKVYDGRIVKRSWRANRVSYHVHYFGWNQRYDEIVTPDRILGRCHRGHAVGRLNHGQPLSSLPPPPPPPPPLAASASKAKSTSKSPARLRSESESLSSPSPVQADVQKARRRKVSHSYVQQHGPNSSPTSCSSADGRASAAAAAAANTTAAQTAAPDSAAVNLDILSSPARQTSNAGDADDDWQSGKTSAAVMDEEDDVEDDDDERCGAASETASATVASAAAARADAAESSDGGKSSLAVSSVGGRRHRNDSGSRIDEADDDGDVEDEVEEEDDDDGKSRANGASAAAAAGPANRRRPGRRGRAKNQHQQQQRPSSAVPPSPTPSSVAGVGQQQQPDDDEEADDDGEDEAASVTTAATAQSTVASTPTPGSAGGRPAPGSKRRARRSVGSSLSNSTVAASAGQTPGRRQPDRPKYVRPADQPFVSKYGSFMPPDLDAHDHATRVRMLSEAIARVREAWRSEKQALSELDKRYRLQRKRARLESERAAGAGGQAN</sequence>
<dbReference type="Pfam" id="PF11717">
    <property type="entry name" value="Tudor-knot"/>
    <property type="match status" value="1"/>
</dbReference>
<dbReference type="SUPFAM" id="SSF46774">
    <property type="entry name" value="ARID-like"/>
    <property type="match status" value="1"/>
</dbReference>
<feature type="compositionally biased region" description="Pro residues" evidence="6">
    <location>
        <begin position="737"/>
        <end position="748"/>
    </location>
</feature>
<feature type="compositionally biased region" description="Acidic residues" evidence="6">
    <location>
        <begin position="333"/>
        <end position="345"/>
    </location>
</feature>
<evidence type="ECO:0000256" key="6">
    <source>
        <dbReference type="SAM" id="MobiDB-lite"/>
    </source>
</evidence>
<comment type="caution">
    <text evidence="8">The sequence shown here is derived from an EMBL/GenBank/DDBJ whole genome shotgun (WGS) entry which is preliminary data.</text>
</comment>
<feature type="compositionally biased region" description="Basic residues" evidence="6">
    <location>
        <begin position="139"/>
        <end position="148"/>
    </location>
</feature>
<feature type="compositionally biased region" description="Low complexity" evidence="6">
    <location>
        <begin position="1001"/>
        <end position="1012"/>
    </location>
</feature>
<evidence type="ECO:0000313" key="8">
    <source>
        <dbReference type="EMBL" id="PAA75467.1"/>
    </source>
</evidence>
<feature type="compositionally biased region" description="Basic residues" evidence="6">
    <location>
        <begin position="971"/>
        <end position="983"/>
    </location>
</feature>
<feature type="compositionally biased region" description="Low complexity" evidence="6">
    <location>
        <begin position="557"/>
        <end position="569"/>
    </location>
</feature>
<dbReference type="EMBL" id="NIVC01000882">
    <property type="protein sequence ID" value="PAA75467.1"/>
    <property type="molecule type" value="Genomic_DNA"/>
</dbReference>
<name>A0A267FQU7_9PLAT</name>
<feature type="compositionally biased region" description="Polar residues" evidence="6">
    <location>
        <begin position="176"/>
        <end position="190"/>
    </location>
</feature>
<feature type="region of interest" description="Disordered" evidence="6">
    <location>
        <begin position="333"/>
        <end position="352"/>
    </location>
</feature>
<evidence type="ECO:0000256" key="5">
    <source>
        <dbReference type="ARBA" id="ARBA00023242"/>
    </source>
</evidence>
<evidence type="ECO:0000256" key="3">
    <source>
        <dbReference type="ARBA" id="ARBA00023125"/>
    </source>
</evidence>
<keyword evidence="9" id="KW-1185">Reference proteome</keyword>
<dbReference type="STRING" id="282301.A0A267FQU7"/>
<feature type="compositionally biased region" description="Low complexity" evidence="6">
    <location>
        <begin position="957"/>
        <end position="970"/>
    </location>
</feature>
<feature type="compositionally biased region" description="Acidic residues" evidence="6">
    <location>
        <begin position="935"/>
        <end position="953"/>
    </location>
</feature>
<dbReference type="InterPro" id="IPR001606">
    <property type="entry name" value="ARID_dom"/>
</dbReference>
<dbReference type="GO" id="GO:0000976">
    <property type="term" value="F:transcription cis-regulatory region binding"/>
    <property type="evidence" value="ECO:0007669"/>
    <property type="project" value="TreeGrafter"/>
</dbReference>
<feature type="region of interest" description="Disordered" evidence="6">
    <location>
        <begin position="118"/>
        <end position="201"/>
    </location>
</feature>
<feature type="region of interest" description="Disordered" evidence="6">
    <location>
        <begin position="486"/>
        <end position="569"/>
    </location>
</feature>
<dbReference type="Pfam" id="PF01388">
    <property type="entry name" value="ARID"/>
    <property type="match status" value="1"/>
</dbReference>
<dbReference type="InterPro" id="IPR012603">
    <property type="entry name" value="ARID4A/B_PWWP"/>
</dbReference>
<feature type="compositionally biased region" description="Low complexity" evidence="6">
    <location>
        <begin position="749"/>
        <end position="777"/>
    </location>
</feature>
<evidence type="ECO:0000256" key="4">
    <source>
        <dbReference type="ARBA" id="ARBA00023163"/>
    </source>
</evidence>
<keyword evidence="5" id="KW-0539">Nucleus</keyword>
<dbReference type="PANTHER" id="PTHR13964">
    <property type="entry name" value="RBP-RELATED"/>
    <property type="match status" value="1"/>
</dbReference>
<feature type="compositionally biased region" description="Low complexity" evidence="6">
    <location>
        <begin position="885"/>
        <end position="908"/>
    </location>
</feature>
<keyword evidence="2" id="KW-0805">Transcription regulation</keyword>
<dbReference type="AlphaFoldDB" id="A0A267FQU7"/>
<dbReference type="Proteomes" id="UP000215902">
    <property type="component" value="Unassembled WGS sequence"/>
</dbReference>
<dbReference type="PANTHER" id="PTHR13964:SF27">
    <property type="entry name" value="HAT-TRICK, ISOFORM D"/>
    <property type="match status" value="1"/>
</dbReference>
<dbReference type="OrthoDB" id="10068428at2759"/>
<dbReference type="GO" id="GO:0006357">
    <property type="term" value="P:regulation of transcription by RNA polymerase II"/>
    <property type="evidence" value="ECO:0007669"/>
    <property type="project" value="TreeGrafter"/>
</dbReference>
<dbReference type="Gene3D" id="1.10.150.60">
    <property type="entry name" value="ARID DNA-binding domain"/>
    <property type="match status" value="1"/>
</dbReference>
<dbReference type="InterPro" id="IPR036431">
    <property type="entry name" value="ARID_dom_sf"/>
</dbReference>
<dbReference type="SUPFAM" id="SSF63748">
    <property type="entry name" value="Tudor/PWWP/MBT"/>
    <property type="match status" value="1"/>
</dbReference>
<feature type="non-terminal residue" evidence="8">
    <location>
        <position position="1"/>
    </location>
</feature>
<feature type="region of interest" description="Disordered" evidence="6">
    <location>
        <begin position="846"/>
        <end position="1111"/>
    </location>
</feature>
<evidence type="ECO:0000313" key="9">
    <source>
        <dbReference type="Proteomes" id="UP000215902"/>
    </source>
</evidence>
<feature type="compositionally biased region" description="Low complexity" evidence="6">
    <location>
        <begin position="650"/>
        <end position="660"/>
    </location>
</feature>
<feature type="compositionally biased region" description="Low complexity" evidence="6">
    <location>
        <begin position="486"/>
        <end position="496"/>
    </location>
</feature>
<dbReference type="SMART" id="SM01014">
    <property type="entry name" value="ARID"/>
    <property type="match status" value="1"/>
</dbReference>